<dbReference type="OMA" id="GHYPHNQ"/>
<evidence type="ECO:0000313" key="2">
    <source>
        <dbReference type="EMBL" id="CAD8139025.1"/>
    </source>
</evidence>
<reference evidence="2" key="1">
    <citation type="submission" date="2021-01" db="EMBL/GenBank/DDBJ databases">
        <authorList>
            <consortium name="Genoscope - CEA"/>
            <person name="William W."/>
        </authorList>
    </citation>
    <scope>NUCLEOTIDE SEQUENCE</scope>
</reference>
<evidence type="ECO:0000313" key="3">
    <source>
        <dbReference type="Proteomes" id="UP000683925"/>
    </source>
</evidence>
<proteinExistence type="predicted"/>
<gene>
    <name evidence="2" type="ORF">POCTA_138.1.T0100187</name>
</gene>
<name>A0A8S1SFB0_PAROT</name>
<evidence type="ECO:0000256" key="1">
    <source>
        <dbReference type="SAM" id="MobiDB-lite"/>
    </source>
</evidence>
<accession>A0A8S1SFB0</accession>
<dbReference type="Proteomes" id="UP000683925">
    <property type="component" value="Unassembled WGS sequence"/>
</dbReference>
<sequence>MNINSTYSEQSKNDQTLKNAKFLDNKQGQNSQADENDEEFYQKKEKRNRKFFLKRSISLLQICKQSGKIELQIGSDFLHIEIMQGGHYPHNQYNFKDIRSEVYLDDTEFQSSNITCSLENASKCIVKKCRNLQSEQNCKSFAQIQQQFKEVNSFCKNIQKQDNKKNCQLDSQLLDSVFIKQNNQIDQQIQETKQILNEQHLAIIKSLQS</sequence>
<feature type="compositionally biased region" description="Polar residues" evidence="1">
    <location>
        <begin position="1"/>
        <end position="18"/>
    </location>
</feature>
<protein>
    <submittedName>
        <fullName evidence="2">Uncharacterized protein</fullName>
    </submittedName>
</protein>
<keyword evidence="3" id="KW-1185">Reference proteome</keyword>
<organism evidence="2 3">
    <name type="scientific">Paramecium octaurelia</name>
    <dbReference type="NCBI Taxonomy" id="43137"/>
    <lineage>
        <taxon>Eukaryota</taxon>
        <taxon>Sar</taxon>
        <taxon>Alveolata</taxon>
        <taxon>Ciliophora</taxon>
        <taxon>Intramacronucleata</taxon>
        <taxon>Oligohymenophorea</taxon>
        <taxon>Peniculida</taxon>
        <taxon>Parameciidae</taxon>
        <taxon>Paramecium</taxon>
    </lineage>
</organism>
<dbReference type="OrthoDB" id="298186at2759"/>
<comment type="caution">
    <text evidence="2">The sequence shown here is derived from an EMBL/GenBank/DDBJ whole genome shotgun (WGS) entry which is preliminary data.</text>
</comment>
<dbReference type="EMBL" id="CAJJDP010000009">
    <property type="protein sequence ID" value="CAD8139025.1"/>
    <property type="molecule type" value="Genomic_DNA"/>
</dbReference>
<dbReference type="AlphaFoldDB" id="A0A8S1SFB0"/>
<feature type="region of interest" description="Disordered" evidence="1">
    <location>
        <begin position="1"/>
        <end position="40"/>
    </location>
</feature>